<keyword evidence="1" id="KW-0862">Zinc</keyword>
<gene>
    <name evidence="4" type="ORF">BGZ97_006323</name>
</gene>
<feature type="compositionally biased region" description="Polar residues" evidence="2">
    <location>
        <begin position="314"/>
        <end position="324"/>
    </location>
</feature>
<feature type="compositionally biased region" description="Basic residues" evidence="2">
    <location>
        <begin position="71"/>
        <end position="83"/>
    </location>
</feature>
<dbReference type="AlphaFoldDB" id="A0A9P6RCX3"/>
<keyword evidence="5" id="KW-1185">Reference proteome</keyword>
<feature type="compositionally biased region" description="Polar residues" evidence="2">
    <location>
        <begin position="202"/>
        <end position="214"/>
    </location>
</feature>
<dbReference type="InterPro" id="IPR013087">
    <property type="entry name" value="Znf_C2H2_type"/>
</dbReference>
<evidence type="ECO:0000313" key="4">
    <source>
        <dbReference type="EMBL" id="KAG0316844.1"/>
    </source>
</evidence>
<feature type="compositionally biased region" description="Polar residues" evidence="2">
    <location>
        <begin position="101"/>
        <end position="117"/>
    </location>
</feature>
<name>A0A9P6RCX3_9FUNG</name>
<accession>A0A9P6RCX3</accession>
<dbReference type="OrthoDB" id="2449569at2759"/>
<dbReference type="Proteomes" id="UP000823405">
    <property type="component" value="Unassembled WGS sequence"/>
</dbReference>
<dbReference type="GO" id="GO:0008270">
    <property type="term" value="F:zinc ion binding"/>
    <property type="evidence" value="ECO:0007669"/>
    <property type="project" value="UniProtKB-KW"/>
</dbReference>
<reference evidence="4" key="1">
    <citation type="journal article" date="2020" name="Fungal Divers.">
        <title>Resolving the Mortierellaceae phylogeny through synthesis of multi-gene phylogenetics and phylogenomics.</title>
        <authorList>
            <person name="Vandepol N."/>
            <person name="Liber J."/>
            <person name="Desiro A."/>
            <person name="Na H."/>
            <person name="Kennedy M."/>
            <person name="Barry K."/>
            <person name="Grigoriev I.V."/>
            <person name="Miller A.N."/>
            <person name="O'Donnell K."/>
            <person name="Stajich J.E."/>
            <person name="Bonito G."/>
        </authorList>
    </citation>
    <scope>NUCLEOTIDE SEQUENCE</scope>
    <source>
        <strain evidence="4">NVP60</strain>
    </source>
</reference>
<dbReference type="SUPFAM" id="SSF57667">
    <property type="entry name" value="beta-beta-alpha zinc fingers"/>
    <property type="match status" value="1"/>
</dbReference>
<dbReference type="PROSITE" id="PS00028">
    <property type="entry name" value="ZINC_FINGER_C2H2_1"/>
    <property type="match status" value="1"/>
</dbReference>
<protein>
    <recommendedName>
        <fullName evidence="3">C2H2-type domain-containing protein</fullName>
    </recommendedName>
</protein>
<feature type="compositionally biased region" description="Basic and acidic residues" evidence="2">
    <location>
        <begin position="381"/>
        <end position="390"/>
    </location>
</feature>
<evidence type="ECO:0000256" key="2">
    <source>
        <dbReference type="SAM" id="MobiDB-lite"/>
    </source>
</evidence>
<keyword evidence="1" id="KW-0479">Metal-binding</keyword>
<feature type="region of interest" description="Disordered" evidence="2">
    <location>
        <begin position="201"/>
        <end position="248"/>
    </location>
</feature>
<feature type="region of interest" description="Disordered" evidence="2">
    <location>
        <begin position="274"/>
        <end position="432"/>
    </location>
</feature>
<feature type="domain" description="C2H2-type" evidence="3">
    <location>
        <begin position="405"/>
        <end position="432"/>
    </location>
</feature>
<keyword evidence="1" id="KW-0863">Zinc-finger</keyword>
<organism evidence="4 5">
    <name type="scientific">Linnemannia gamsii</name>
    <dbReference type="NCBI Taxonomy" id="64522"/>
    <lineage>
        <taxon>Eukaryota</taxon>
        <taxon>Fungi</taxon>
        <taxon>Fungi incertae sedis</taxon>
        <taxon>Mucoromycota</taxon>
        <taxon>Mortierellomycotina</taxon>
        <taxon>Mortierellomycetes</taxon>
        <taxon>Mortierellales</taxon>
        <taxon>Mortierellaceae</taxon>
        <taxon>Linnemannia</taxon>
    </lineage>
</organism>
<dbReference type="EMBL" id="JAAAIN010000280">
    <property type="protein sequence ID" value="KAG0316844.1"/>
    <property type="molecule type" value="Genomic_DNA"/>
</dbReference>
<dbReference type="Gene3D" id="3.30.160.60">
    <property type="entry name" value="Classic Zinc Finger"/>
    <property type="match status" value="1"/>
</dbReference>
<dbReference type="PROSITE" id="PS50157">
    <property type="entry name" value="ZINC_FINGER_C2H2_2"/>
    <property type="match status" value="1"/>
</dbReference>
<feature type="region of interest" description="Disordered" evidence="2">
    <location>
        <begin position="1"/>
        <end position="181"/>
    </location>
</feature>
<feature type="compositionally biased region" description="Basic residues" evidence="2">
    <location>
        <begin position="404"/>
        <end position="415"/>
    </location>
</feature>
<comment type="caution">
    <text evidence="4">The sequence shown here is derived from an EMBL/GenBank/DDBJ whole genome shotgun (WGS) entry which is preliminary data.</text>
</comment>
<sequence length="432" mass="47223">MQPSHRPSQTVHDTEYHLARGVLGGEPTTRSPYGTIHIDGGMEDVSHQQQQQSNNGSSPMEENDGHGRGQISHHGHERRQRASIRKEGRDEKNRTAEGDQGVSSRQRDPTQTQTNRPPSRVAEEGQKRKVSPGSMAVAPELSVKKISRSLSREAPEPLDGTTDIQFSGRPEAEFPTTGEPPLALSVFADTATRLGGIIDEVLSSNGPWTPSEDLSSAGSASDGGGSTRRGSRRHPSDTNDAPFVLGQPGYYRKSDLEALFIHWEERCLSSGMFEDANKMGPENGEGSSSQQRLKGKAKKLDKPHNARKRKGSRASIQGESNSNGRFEDEDDSDDDVDDDEDEREGDEDETGRNQGGAARASGSSKRKRLLSSTSPGKGKGKVKDGLEPEGKKRKKLRSVENTKKHACSRCGKRFSRPSQRDTHYLTHTGQVK</sequence>
<evidence type="ECO:0000259" key="3">
    <source>
        <dbReference type="PROSITE" id="PS50157"/>
    </source>
</evidence>
<dbReference type="InterPro" id="IPR036236">
    <property type="entry name" value="Znf_C2H2_sf"/>
</dbReference>
<feature type="compositionally biased region" description="Polar residues" evidence="2">
    <location>
        <begin position="1"/>
        <end position="11"/>
    </location>
</feature>
<proteinExistence type="predicted"/>
<evidence type="ECO:0000313" key="5">
    <source>
        <dbReference type="Proteomes" id="UP000823405"/>
    </source>
</evidence>
<evidence type="ECO:0000256" key="1">
    <source>
        <dbReference type="PROSITE-ProRule" id="PRU00042"/>
    </source>
</evidence>
<feature type="compositionally biased region" description="Acidic residues" evidence="2">
    <location>
        <begin position="327"/>
        <end position="349"/>
    </location>
</feature>
<feature type="compositionally biased region" description="Basic and acidic residues" evidence="2">
    <location>
        <begin position="84"/>
        <end position="97"/>
    </location>
</feature>